<dbReference type="Pfam" id="PF03165">
    <property type="entry name" value="MH1"/>
    <property type="match status" value="1"/>
</dbReference>
<dbReference type="Ensembl" id="ENSEBUT00000021750.1">
    <property type="protein sequence ID" value="ENSEBUP00000021174.1"/>
    <property type="gene ID" value="ENSEBUG00000013084.1"/>
</dbReference>
<dbReference type="SUPFAM" id="SSF56366">
    <property type="entry name" value="SMAD MH1 domain"/>
    <property type="match status" value="1"/>
</dbReference>
<feature type="compositionally biased region" description="Pro residues" evidence="8">
    <location>
        <begin position="1"/>
        <end position="10"/>
    </location>
</feature>
<evidence type="ECO:0000313" key="12">
    <source>
        <dbReference type="Proteomes" id="UP000694388"/>
    </source>
</evidence>
<dbReference type="InterPro" id="IPR036578">
    <property type="entry name" value="SMAD_MH1_sf"/>
</dbReference>
<keyword evidence="4 7" id="KW-0805">Transcription regulation</keyword>
<dbReference type="GO" id="GO:0030154">
    <property type="term" value="P:cell differentiation"/>
    <property type="evidence" value="ECO:0007669"/>
    <property type="project" value="TreeGrafter"/>
</dbReference>
<keyword evidence="6 7" id="KW-0539">Nucleus</keyword>
<accession>A0A8C4WZ96</accession>
<dbReference type="GO" id="GO:0046872">
    <property type="term" value="F:metal ion binding"/>
    <property type="evidence" value="ECO:0007669"/>
    <property type="project" value="UniProtKB-KW"/>
</dbReference>
<feature type="domain" description="MH1" evidence="9">
    <location>
        <begin position="85"/>
        <end position="217"/>
    </location>
</feature>
<dbReference type="InterPro" id="IPR003619">
    <property type="entry name" value="MAD_homology1_Dwarfin-type"/>
</dbReference>
<organism evidence="11 12">
    <name type="scientific">Eptatretus burgeri</name>
    <name type="common">Inshore hagfish</name>
    <dbReference type="NCBI Taxonomy" id="7764"/>
    <lineage>
        <taxon>Eukaryota</taxon>
        <taxon>Metazoa</taxon>
        <taxon>Chordata</taxon>
        <taxon>Craniata</taxon>
        <taxon>Vertebrata</taxon>
        <taxon>Cyclostomata</taxon>
        <taxon>Myxini</taxon>
        <taxon>Myxiniformes</taxon>
        <taxon>Myxinidae</taxon>
        <taxon>Eptatretinae</taxon>
        <taxon>Eptatretus</taxon>
    </lineage>
</organism>
<dbReference type="GO" id="GO:0140416">
    <property type="term" value="F:transcription regulator inhibitor activity"/>
    <property type="evidence" value="ECO:0007669"/>
    <property type="project" value="TreeGrafter"/>
</dbReference>
<keyword evidence="7" id="KW-0963">Cytoplasm</keyword>
<dbReference type="SMART" id="SM00524">
    <property type="entry name" value="DWB"/>
    <property type="match status" value="1"/>
</dbReference>
<dbReference type="GO" id="GO:0060395">
    <property type="term" value="P:SMAD protein signal transduction"/>
    <property type="evidence" value="ECO:0007669"/>
    <property type="project" value="TreeGrafter"/>
</dbReference>
<reference evidence="11" key="1">
    <citation type="submission" date="2025-08" db="UniProtKB">
        <authorList>
            <consortium name="Ensembl"/>
        </authorList>
    </citation>
    <scope>IDENTIFICATION</scope>
</reference>
<dbReference type="GO" id="GO:0071144">
    <property type="term" value="C:heteromeric SMAD protein complex"/>
    <property type="evidence" value="ECO:0007669"/>
    <property type="project" value="TreeGrafter"/>
</dbReference>
<evidence type="ECO:0000256" key="8">
    <source>
        <dbReference type="SAM" id="MobiDB-lite"/>
    </source>
</evidence>
<evidence type="ECO:0000256" key="3">
    <source>
        <dbReference type="ARBA" id="ARBA00022833"/>
    </source>
</evidence>
<proteinExistence type="inferred from homology"/>
<feature type="region of interest" description="Disordered" evidence="8">
    <location>
        <begin position="1"/>
        <end position="22"/>
    </location>
</feature>
<dbReference type="PROSITE" id="PS51076">
    <property type="entry name" value="MH2"/>
    <property type="match status" value="1"/>
</dbReference>
<evidence type="ECO:0000256" key="4">
    <source>
        <dbReference type="ARBA" id="ARBA00023015"/>
    </source>
</evidence>
<dbReference type="AlphaFoldDB" id="A0A8C4WZ96"/>
<dbReference type="GO" id="GO:0006357">
    <property type="term" value="P:regulation of transcription by RNA polymerase II"/>
    <property type="evidence" value="ECO:0007669"/>
    <property type="project" value="TreeGrafter"/>
</dbReference>
<name>A0A8C4WZ96_EPTBU</name>
<dbReference type="PROSITE" id="PS51075">
    <property type="entry name" value="MH1"/>
    <property type="match status" value="1"/>
</dbReference>
<evidence type="ECO:0000256" key="6">
    <source>
        <dbReference type="ARBA" id="ARBA00023242"/>
    </source>
</evidence>
<dbReference type="SUPFAM" id="SSF49879">
    <property type="entry name" value="SMAD/FHA domain"/>
    <property type="match status" value="1"/>
</dbReference>
<dbReference type="InterPro" id="IPR001132">
    <property type="entry name" value="SMAD_dom_Dwarfin-type"/>
</dbReference>
<evidence type="ECO:0000259" key="10">
    <source>
        <dbReference type="PROSITE" id="PS51076"/>
    </source>
</evidence>
<evidence type="ECO:0000256" key="5">
    <source>
        <dbReference type="ARBA" id="ARBA00023163"/>
    </source>
</evidence>
<keyword evidence="2" id="KW-0479">Metal-binding</keyword>
<dbReference type="InterPro" id="IPR013019">
    <property type="entry name" value="MAD_homology_MH1"/>
</dbReference>
<evidence type="ECO:0000256" key="7">
    <source>
        <dbReference type="RuleBase" id="RU361195"/>
    </source>
</evidence>
<dbReference type="PANTHER" id="PTHR13703">
    <property type="entry name" value="SMAD"/>
    <property type="match status" value="1"/>
</dbReference>
<dbReference type="SMART" id="SM00523">
    <property type="entry name" value="DWA"/>
    <property type="match status" value="1"/>
</dbReference>
<dbReference type="Gene3D" id="3.90.520.10">
    <property type="entry name" value="SMAD MH1 domain"/>
    <property type="match status" value="1"/>
</dbReference>
<evidence type="ECO:0000259" key="9">
    <source>
        <dbReference type="PROSITE" id="PS51075"/>
    </source>
</evidence>
<dbReference type="InterPro" id="IPR013790">
    <property type="entry name" value="Dwarfin"/>
</dbReference>
<keyword evidence="5 7" id="KW-0804">Transcription</keyword>
<feature type="domain" description="MH2" evidence="10">
    <location>
        <begin position="269"/>
        <end position="472"/>
    </location>
</feature>
<evidence type="ECO:0000313" key="11">
    <source>
        <dbReference type="Ensembl" id="ENSEBUP00000021174.1"/>
    </source>
</evidence>
<protein>
    <recommendedName>
        <fullName evidence="7">Mothers against decapentaplegic homolog</fullName>
        <shortName evidence="7">MAD homolog</shortName>
        <shortName evidence="7">Mothers against DPP homolog</shortName>
    </recommendedName>
    <alternativeName>
        <fullName evidence="7">SMAD family member</fullName>
    </alternativeName>
</protein>
<dbReference type="GO" id="GO:0009653">
    <property type="term" value="P:anatomical structure morphogenesis"/>
    <property type="evidence" value="ECO:0007669"/>
    <property type="project" value="TreeGrafter"/>
</dbReference>
<dbReference type="Gene3D" id="2.60.200.10">
    <property type="match status" value="1"/>
</dbReference>
<comment type="similarity">
    <text evidence="1 7">Belongs to the dwarfin/SMAD family.</text>
</comment>
<dbReference type="GeneTree" id="ENSGT00940000168776"/>
<dbReference type="InterPro" id="IPR008984">
    <property type="entry name" value="SMAD_FHA_dom_sf"/>
</dbReference>
<sequence>MRRGPPPVPRLPTAAGPEPRPFMVRRRNGPRRCASWRRMFRSRRAALVQRLWRSRAAASAEEEEENQGEAGSDQAGAGAPCSPWAALRRSLSTTTTAIGNSAAVGGGSSGSPELELRSASLAALRRLSEEQLEALCAAVAGRGAVASSCVRLSDGAFGSLAPGVDPLVLLSRVLRWPDVRHTLELRRLGTCVQPGGDSGDTCCNPYHFGRLCMHDSPPPPYSRFSQQCIKLQESTEEETVVSTETGGMGSTWFPEVQGESSFVEAQAPWCTLAYWEQRTRVGPLHHARQAIVSIFYELPLPPECSGIKEYGRESPGLCLKALPESNSGSLVVRRARAKVGAGLVLSQEADGIWAYNRGDQPAFVHSPTLTAPPGPGGLTARAPISHRLPSGYTAKIFDHDRAQRLLQTFMPAEGESARDLYSVRVSFGKGWGRDYTRQCILDCPCWLELFFYRKLSEETTTMTFRFCPTSSS</sequence>
<keyword evidence="3" id="KW-0862">Zinc</keyword>
<evidence type="ECO:0000256" key="2">
    <source>
        <dbReference type="ARBA" id="ARBA00022723"/>
    </source>
</evidence>
<dbReference type="GO" id="GO:0070411">
    <property type="term" value="F:I-SMAD binding"/>
    <property type="evidence" value="ECO:0007669"/>
    <property type="project" value="TreeGrafter"/>
</dbReference>
<dbReference type="GO" id="GO:0005737">
    <property type="term" value="C:cytoplasm"/>
    <property type="evidence" value="ECO:0007669"/>
    <property type="project" value="UniProtKB-SubCell"/>
</dbReference>
<dbReference type="InterPro" id="IPR017855">
    <property type="entry name" value="SMAD-like_dom_sf"/>
</dbReference>
<comment type="subcellular location">
    <subcellularLocation>
        <location evidence="7">Cytoplasm</location>
    </subcellularLocation>
    <subcellularLocation>
        <location evidence="7">Nucleus</location>
    </subcellularLocation>
</comment>
<dbReference type="PANTHER" id="PTHR13703:SF54">
    <property type="entry name" value="MOTHERS AGAINST DECAPENTAPLEGIC HOMOLOG"/>
    <property type="match status" value="1"/>
</dbReference>
<reference evidence="11" key="2">
    <citation type="submission" date="2025-09" db="UniProtKB">
        <authorList>
            <consortium name="Ensembl"/>
        </authorList>
    </citation>
    <scope>IDENTIFICATION</scope>
</reference>
<keyword evidence="12" id="KW-1185">Reference proteome</keyword>
<dbReference type="Proteomes" id="UP000694388">
    <property type="component" value="Unplaced"/>
</dbReference>
<dbReference type="Pfam" id="PF03166">
    <property type="entry name" value="MH2"/>
    <property type="match status" value="1"/>
</dbReference>
<evidence type="ECO:0000256" key="1">
    <source>
        <dbReference type="ARBA" id="ARBA00005545"/>
    </source>
</evidence>
<feature type="region of interest" description="Disordered" evidence="8">
    <location>
        <begin position="58"/>
        <end position="81"/>
    </location>
</feature>